<evidence type="ECO:0000313" key="3">
    <source>
        <dbReference type="Proteomes" id="UP000009168"/>
    </source>
</evidence>
<dbReference type="GeneID" id="24436843"/>
<dbReference type="Proteomes" id="UP000009168">
    <property type="component" value="Unassembled WGS sequence"/>
</dbReference>
<proteinExistence type="predicted"/>
<dbReference type="EMBL" id="GG662845">
    <property type="protein sequence ID" value="EWS76378.1"/>
    <property type="molecule type" value="Genomic_DNA"/>
</dbReference>
<keyword evidence="3" id="KW-1185">Reference proteome</keyword>
<dbReference type="AlphaFoldDB" id="W7XH06"/>
<organism evidence="2 3">
    <name type="scientific">Tetrahymena thermophila (strain SB210)</name>
    <dbReference type="NCBI Taxonomy" id="312017"/>
    <lineage>
        <taxon>Eukaryota</taxon>
        <taxon>Sar</taxon>
        <taxon>Alveolata</taxon>
        <taxon>Ciliophora</taxon>
        <taxon>Intramacronucleata</taxon>
        <taxon>Oligohymenophorea</taxon>
        <taxon>Hymenostomatida</taxon>
        <taxon>Tetrahymenina</taxon>
        <taxon>Tetrahymenidae</taxon>
        <taxon>Tetrahymena</taxon>
    </lineage>
</organism>
<name>W7XH06_TETTS</name>
<feature type="transmembrane region" description="Helical" evidence="1">
    <location>
        <begin position="166"/>
        <end position="190"/>
    </location>
</feature>
<sequence>MSLEKTLLTSNSNQQIVDVDDYEKQERDSGQQQNSIQSYQNITNQLKISQESQARQGSLGFSQRYSQQSYQYKNRKTSFLIFLFKCLVVLVILVSINIASSIKNYTYSEYIGLTVAFIVSFCCFLRFYYYDETKTSSILVLFFFSYLSQGYLYIYSHCFFIDNSSLQNLTLMFLSYICGDTLIIILYSFLNIQKDYIVQILIAVIHLISMIFLMVFLRDYASIAISCIFSYFYIIIAYVVSQEQASSALNNLYQATKLWLSLSIYVITLIMVTFILFIFL</sequence>
<gene>
    <name evidence="2" type="ORF">TTHERM_000016319</name>
</gene>
<reference evidence="3" key="1">
    <citation type="journal article" date="2006" name="PLoS Biol.">
        <title>Macronuclear genome sequence of the ciliate Tetrahymena thermophila, a model eukaryote.</title>
        <authorList>
            <person name="Eisen J.A."/>
            <person name="Coyne R.S."/>
            <person name="Wu M."/>
            <person name="Wu D."/>
            <person name="Thiagarajan M."/>
            <person name="Wortman J.R."/>
            <person name="Badger J.H."/>
            <person name="Ren Q."/>
            <person name="Amedeo P."/>
            <person name="Jones K.M."/>
            <person name="Tallon L.J."/>
            <person name="Delcher A.L."/>
            <person name="Salzberg S.L."/>
            <person name="Silva J.C."/>
            <person name="Haas B.J."/>
            <person name="Majoros W.H."/>
            <person name="Farzad M."/>
            <person name="Carlton J.M."/>
            <person name="Smith R.K. Jr."/>
            <person name="Garg J."/>
            <person name="Pearlman R.E."/>
            <person name="Karrer K.M."/>
            <person name="Sun L."/>
            <person name="Manning G."/>
            <person name="Elde N.C."/>
            <person name="Turkewitz A.P."/>
            <person name="Asai D.J."/>
            <person name="Wilkes D.E."/>
            <person name="Wang Y."/>
            <person name="Cai H."/>
            <person name="Collins K."/>
            <person name="Stewart B.A."/>
            <person name="Lee S.R."/>
            <person name="Wilamowska K."/>
            <person name="Weinberg Z."/>
            <person name="Ruzzo W.L."/>
            <person name="Wloga D."/>
            <person name="Gaertig J."/>
            <person name="Frankel J."/>
            <person name="Tsao C.-C."/>
            <person name="Gorovsky M.A."/>
            <person name="Keeling P.J."/>
            <person name="Waller R.F."/>
            <person name="Patron N.J."/>
            <person name="Cherry J.M."/>
            <person name="Stover N.A."/>
            <person name="Krieger C.J."/>
            <person name="del Toro C."/>
            <person name="Ryder H.F."/>
            <person name="Williamson S.C."/>
            <person name="Barbeau R.A."/>
            <person name="Hamilton E.P."/>
            <person name="Orias E."/>
        </authorList>
    </citation>
    <scope>NUCLEOTIDE SEQUENCE [LARGE SCALE GENOMIC DNA]</scope>
    <source>
        <strain evidence="3">SB210</strain>
    </source>
</reference>
<protein>
    <submittedName>
        <fullName evidence="2">Transmembrane protein, putative</fullName>
    </submittedName>
</protein>
<dbReference type="KEGG" id="tet:TTHERM_000016319"/>
<feature type="transmembrane region" description="Helical" evidence="1">
    <location>
        <begin position="196"/>
        <end position="216"/>
    </location>
</feature>
<dbReference type="InParanoid" id="W7XH06"/>
<feature type="transmembrane region" description="Helical" evidence="1">
    <location>
        <begin position="110"/>
        <end position="129"/>
    </location>
</feature>
<keyword evidence="1" id="KW-1133">Transmembrane helix</keyword>
<accession>W7XH06</accession>
<evidence type="ECO:0000313" key="2">
    <source>
        <dbReference type="EMBL" id="EWS76378.1"/>
    </source>
</evidence>
<evidence type="ECO:0000256" key="1">
    <source>
        <dbReference type="SAM" id="Phobius"/>
    </source>
</evidence>
<feature type="transmembrane region" description="Helical" evidence="1">
    <location>
        <begin position="260"/>
        <end position="279"/>
    </location>
</feature>
<feature type="transmembrane region" description="Helical" evidence="1">
    <location>
        <begin position="135"/>
        <end position="154"/>
    </location>
</feature>
<feature type="transmembrane region" description="Helical" evidence="1">
    <location>
        <begin position="79"/>
        <end position="98"/>
    </location>
</feature>
<dbReference type="RefSeq" id="XP_012651162.1">
    <property type="nucleotide sequence ID" value="XM_012795708.1"/>
</dbReference>
<keyword evidence="1 2" id="KW-0812">Transmembrane</keyword>
<keyword evidence="1" id="KW-0472">Membrane</keyword>
<feature type="transmembrane region" description="Helical" evidence="1">
    <location>
        <begin position="223"/>
        <end position="240"/>
    </location>
</feature>